<evidence type="ECO:0000313" key="2">
    <source>
        <dbReference type="EMBL" id="KJV64333.1"/>
    </source>
</evidence>
<evidence type="ECO:0000256" key="1">
    <source>
        <dbReference type="SAM" id="Phobius"/>
    </source>
</evidence>
<sequence>MIDKMSGFVFSQYLTLEYFFLLYLVQSLRGLYFRAGI</sequence>
<organism evidence="2 3">
    <name type="scientific">Anaplasma phagocytophilum str. ApMUC09</name>
    <dbReference type="NCBI Taxonomy" id="1359152"/>
    <lineage>
        <taxon>Bacteria</taxon>
        <taxon>Pseudomonadati</taxon>
        <taxon>Pseudomonadota</taxon>
        <taxon>Alphaproteobacteria</taxon>
        <taxon>Rickettsiales</taxon>
        <taxon>Anaplasmataceae</taxon>
        <taxon>Anaplasma</taxon>
        <taxon>phagocytophilum group</taxon>
    </lineage>
</organism>
<gene>
    <name evidence="2" type="ORF">APHMUC_0268</name>
</gene>
<dbReference type="PATRIC" id="fig|1359152.3.peg.287"/>
<protein>
    <submittedName>
        <fullName evidence="2">Putative membrane protein</fullName>
    </submittedName>
</protein>
<keyword evidence="1" id="KW-1133">Transmembrane helix</keyword>
<dbReference type="Proteomes" id="UP000033441">
    <property type="component" value="Unassembled WGS sequence"/>
</dbReference>
<feature type="transmembrane region" description="Helical" evidence="1">
    <location>
        <begin position="6"/>
        <end position="25"/>
    </location>
</feature>
<evidence type="ECO:0000313" key="3">
    <source>
        <dbReference type="Proteomes" id="UP000033441"/>
    </source>
</evidence>
<dbReference type="EMBL" id="LANV01000001">
    <property type="protein sequence ID" value="KJV64333.1"/>
    <property type="molecule type" value="Genomic_DNA"/>
</dbReference>
<comment type="caution">
    <text evidence="2">The sequence shown here is derived from an EMBL/GenBank/DDBJ whole genome shotgun (WGS) entry which is preliminary data.</text>
</comment>
<dbReference type="AlphaFoldDB" id="A0A0F3N8D2"/>
<reference evidence="2 3" key="1">
    <citation type="submission" date="2015-02" db="EMBL/GenBank/DDBJ databases">
        <title>Genome Sequencing of Rickettsiales.</title>
        <authorList>
            <person name="Daugherty S.C."/>
            <person name="Su Q."/>
            <person name="Abolude K."/>
            <person name="Beier-Sexton M."/>
            <person name="Carlyon J.A."/>
            <person name="Carter R."/>
            <person name="Day N.P."/>
            <person name="Dumler S.J."/>
            <person name="Dyachenko V."/>
            <person name="Godinez A."/>
            <person name="Kurtti T.J."/>
            <person name="Lichay M."/>
            <person name="Mullins K.E."/>
            <person name="Ott S."/>
            <person name="Pappas-Brown V."/>
            <person name="Paris D.H."/>
            <person name="Patel P."/>
            <person name="Richards A.L."/>
            <person name="Sadzewicz L."/>
            <person name="Sears K."/>
            <person name="Seidman D."/>
            <person name="Sengamalay N."/>
            <person name="Stenos J."/>
            <person name="Tallon L.J."/>
            <person name="Vincent G."/>
            <person name="Fraser C.M."/>
            <person name="Munderloh U."/>
            <person name="Dunning-Hotopp J.C."/>
        </authorList>
    </citation>
    <scope>NUCLEOTIDE SEQUENCE [LARGE SCALE GENOMIC DNA]</scope>
    <source>
        <strain evidence="2 3">ApMUC09</strain>
    </source>
</reference>
<name>A0A0F3N8D2_ANAPH</name>
<keyword evidence="1" id="KW-0812">Transmembrane</keyword>
<proteinExistence type="predicted"/>
<keyword evidence="1" id="KW-0472">Membrane</keyword>
<accession>A0A0F3N8D2</accession>